<feature type="region of interest" description="Disordered" evidence="1">
    <location>
        <begin position="62"/>
        <end position="95"/>
    </location>
</feature>
<protein>
    <submittedName>
        <fullName evidence="3">Uncharacterized protein</fullName>
    </submittedName>
</protein>
<dbReference type="OrthoDB" id="10561560at2759"/>
<accession>S9TB43</accession>
<sequence length="95" mass="10607">MSDLDFTEYRNGVTCGTGCITGLLVLAFAVTYICSMLMCCFTWPPLEYIDRQTKRAAAKKALRERKEEEEEARLRKEAGEEDAADAKGHGHGHGH</sequence>
<evidence type="ECO:0000256" key="1">
    <source>
        <dbReference type="SAM" id="MobiDB-lite"/>
    </source>
</evidence>
<evidence type="ECO:0000313" key="4">
    <source>
        <dbReference type="Proteomes" id="UP000015354"/>
    </source>
</evidence>
<reference evidence="3 4" key="1">
    <citation type="journal article" date="2013" name="PLoS ONE">
        <title>Predicting the Proteins of Angomonas deanei, Strigomonas culicis and Their Respective Endosymbionts Reveals New Aspects of the Trypanosomatidae Family.</title>
        <authorList>
            <person name="Motta M.C."/>
            <person name="Martins A.C."/>
            <person name="de Souza S.S."/>
            <person name="Catta-Preta C.M."/>
            <person name="Silva R."/>
            <person name="Klein C.C."/>
            <person name="de Almeida L.G."/>
            <person name="de Lima Cunha O."/>
            <person name="Ciapina L.P."/>
            <person name="Brocchi M."/>
            <person name="Colabardini A.C."/>
            <person name="de Araujo Lima B."/>
            <person name="Machado C.R."/>
            <person name="de Almeida Soares C.M."/>
            <person name="Probst C.M."/>
            <person name="de Menezes C.B."/>
            <person name="Thompson C.E."/>
            <person name="Bartholomeu D.C."/>
            <person name="Gradia D.F."/>
            <person name="Pavoni D.P."/>
            <person name="Grisard E.C."/>
            <person name="Fantinatti-Garboggini F."/>
            <person name="Marchini F.K."/>
            <person name="Rodrigues-Luiz G.F."/>
            <person name="Wagner G."/>
            <person name="Goldman G.H."/>
            <person name="Fietto J.L."/>
            <person name="Elias M.C."/>
            <person name="Goldman M.H."/>
            <person name="Sagot M.F."/>
            <person name="Pereira M."/>
            <person name="Stoco P.H."/>
            <person name="de Mendonca-Neto R.P."/>
            <person name="Teixeira S.M."/>
            <person name="Maciel T.E."/>
            <person name="de Oliveira Mendes T.A."/>
            <person name="Urmenyi T.P."/>
            <person name="de Souza W."/>
            <person name="Schenkman S."/>
            <person name="de Vasconcelos A.T."/>
        </authorList>
    </citation>
    <scope>NUCLEOTIDE SEQUENCE [LARGE SCALE GENOMIC DNA]</scope>
</reference>
<dbReference type="Proteomes" id="UP000015354">
    <property type="component" value="Unassembled WGS sequence"/>
</dbReference>
<keyword evidence="2" id="KW-0812">Transmembrane</keyword>
<evidence type="ECO:0000256" key="2">
    <source>
        <dbReference type="SAM" id="Phobius"/>
    </source>
</evidence>
<dbReference type="EMBL" id="ATMH01012406">
    <property type="protein sequence ID" value="EPY15207.1"/>
    <property type="molecule type" value="Genomic_DNA"/>
</dbReference>
<organism evidence="3 4">
    <name type="scientific">Strigomonas culicis</name>
    <dbReference type="NCBI Taxonomy" id="28005"/>
    <lineage>
        <taxon>Eukaryota</taxon>
        <taxon>Discoba</taxon>
        <taxon>Euglenozoa</taxon>
        <taxon>Kinetoplastea</taxon>
        <taxon>Metakinetoplastina</taxon>
        <taxon>Trypanosomatida</taxon>
        <taxon>Trypanosomatidae</taxon>
        <taxon>Strigomonadinae</taxon>
        <taxon>Strigomonas</taxon>
    </lineage>
</organism>
<proteinExistence type="predicted"/>
<gene>
    <name evidence="3" type="ORF">STCU_12249</name>
</gene>
<comment type="caution">
    <text evidence="3">The sequence shown here is derived from an EMBL/GenBank/DDBJ whole genome shotgun (WGS) entry which is preliminary data.</text>
</comment>
<feature type="compositionally biased region" description="Basic and acidic residues" evidence="1">
    <location>
        <begin position="72"/>
        <end position="88"/>
    </location>
</feature>
<name>S9TB43_9TRYP</name>
<evidence type="ECO:0000313" key="3">
    <source>
        <dbReference type="EMBL" id="EPY15207.1"/>
    </source>
</evidence>
<feature type="transmembrane region" description="Helical" evidence="2">
    <location>
        <begin position="20"/>
        <end position="46"/>
    </location>
</feature>
<keyword evidence="4" id="KW-1185">Reference proteome</keyword>
<keyword evidence="2" id="KW-1133">Transmembrane helix</keyword>
<dbReference type="AlphaFoldDB" id="S9TB43"/>
<keyword evidence="2" id="KW-0472">Membrane</keyword>